<dbReference type="InterPro" id="IPR013783">
    <property type="entry name" value="Ig-like_fold"/>
</dbReference>
<dbReference type="PROSITE" id="PS00547">
    <property type="entry name" value="TRANSGLUTAMINASES"/>
    <property type="match status" value="1"/>
</dbReference>
<keyword evidence="4" id="KW-1185">Reference proteome</keyword>
<dbReference type="PIRSF" id="PIRSF000459">
    <property type="entry name" value="TGM_EBP42"/>
    <property type="match status" value="1"/>
</dbReference>
<dbReference type="SMART" id="SM00460">
    <property type="entry name" value="TGc"/>
    <property type="match status" value="1"/>
</dbReference>
<dbReference type="SUPFAM" id="SSF49309">
    <property type="entry name" value="Transglutaminase, two C-terminal domains"/>
    <property type="match status" value="2"/>
</dbReference>
<dbReference type="InterPro" id="IPR002931">
    <property type="entry name" value="Transglutaminase-like"/>
</dbReference>
<sequence>MSSVFGAGDMRVHYVRRTRNTFRVGGGRFLKPLPHWEGLYYRSGRIYEYGDGYDDSEIIETVSTPTRLSRAARVASELKIEKCHYNITKNTETHHTSDYSITEPSYRRDGPLPQLVVRRGQPFDVTLELTRPYDSKKDDLKLIFEFGKTPNPIEGTYVEIVLSDADEPRQWGAKIQDMTANYLTVTVFTPPTLYVGKWEFRVDIIKLADEENTTFRYNCSQPIYILFNPWCKDDTVYMENEKLLDEYILNDTGKIYVGNQRQIFGRKWNFGQFEDNILDCALYLLGEHEDAPLKNIFRGDPVRVTRALSALINCQDDNGVLVGNWSNNYRGGTSPLKWKGSVAILEQFYTTKQPVNFGQCWVFSGVVTTVCRALGIPARSVTNFESAHDTDGSITIDKICTSDGEKLENGDSVWNFHVWNDVWMDRPDLPKGYGGWQAMDATPQEKSANGLYCCGPFPLSALKRGEVNIPYDGSFIYAEVNADRVNWVQICWHKLIRFFILRVGKFISTKLPSCIKERVSSSNQWKPCTEPDWQDVTSEYKFEEGSKEERQSVKTANRKGSQCCKDVYDQPENADVKFELKERDCVMYGQNFEVTLKITNESKSERTVSGCINVNTVKYTGQMHEKVKKEKYTDVVVAPGESKMLTVPVTFDDYMEKLVEQCEFELCELFTVKETNQTSVENINFRLTKPILIIKAPPDAQVGKSFNVDVSFTNPLPVSLNCCELSIEGPGLQKPIVHRKRNVGSYATFTDHFVLTPMKKGIREILVSFNATEIEMIEGDTEILVKP</sequence>
<dbReference type="Gene3D" id="2.60.40.10">
    <property type="entry name" value="Immunoglobulins"/>
    <property type="match status" value="3"/>
</dbReference>
<dbReference type="PANTHER" id="PTHR11590">
    <property type="entry name" value="PROTEIN-GLUTAMINE GAMMA-GLUTAMYLTRANSFERASE"/>
    <property type="match status" value="1"/>
</dbReference>
<evidence type="ECO:0000256" key="1">
    <source>
        <dbReference type="ARBA" id="ARBA00005968"/>
    </source>
</evidence>
<proteinExistence type="inferred from homology"/>
<dbReference type="PANTHER" id="PTHR11590:SF40">
    <property type="entry name" value="HEMOCYTE PROTEIN-GLUTAMINE GAMMA-GLUTAMYLTRANSFERASE-LIKE PROTEIN"/>
    <property type="match status" value="1"/>
</dbReference>
<dbReference type="InterPro" id="IPR014756">
    <property type="entry name" value="Ig_E-set"/>
</dbReference>
<dbReference type="EMBL" id="JARBDR010000917">
    <property type="protein sequence ID" value="KAJ8303349.1"/>
    <property type="molecule type" value="Genomic_DNA"/>
</dbReference>
<name>A0ABQ9EDE1_TEGGR</name>
<dbReference type="Pfam" id="PF01841">
    <property type="entry name" value="Transglut_core"/>
    <property type="match status" value="1"/>
</dbReference>
<evidence type="ECO:0000259" key="2">
    <source>
        <dbReference type="SMART" id="SM00460"/>
    </source>
</evidence>
<dbReference type="InterPro" id="IPR036985">
    <property type="entry name" value="Transglutaminase-like_sf"/>
</dbReference>
<organism evidence="3 4">
    <name type="scientific">Tegillarca granosa</name>
    <name type="common">Malaysian cockle</name>
    <name type="synonym">Anadara granosa</name>
    <dbReference type="NCBI Taxonomy" id="220873"/>
    <lineage>
        <taxon>Eukaryota</taxon>
        <taxon>Metazoa</taxon>
        <taxon>Spiralia</taxon>
        <taxon>Lophotrochozoa</taxon>
        <taxon>Mollusca</taxon>
        <taxon>Bivalvia</taxon>
        <taxon>Autobranchia</taxon>
        <taxon>Pteriomorphia</taxon>
        <taxon>Arcoida</taxon>
        <taxon>Arcoidea</taxon>
        <taxon>Arcidae</taxon>
        <taxon>Tegillarca</taxon>
    </lineage>
</organism>
<gene>
    <name evidence="3" type="ORF">KUTeg_019745</name>
</gene>
<accession>A0ABQ9EDE1</accession>
<dbReference type="InterPro" id="IPR050779">
    <property type="entry name" value="Transglutaminase"/>
</dbReference>
<dbReference type="Pfam" id="PF00927">
    <property type="entry name" value="Transglut_C"/>
    <property type="match status" value="2"/>
</dbReference>
<dbReference type="InterPro" id="IPR008958">
    <property type="entry name" value="Transglutaminase_C"/>
</dbReference>
<dbReference type="InterPro" id="IPR001102">
    <property type="entry name" value="Transglutaminase_N"/>
</dbReference>
<evidence type="ECO:0000313" key="4">
    <source>
        <dbReference type="Proteomes" id="UP001217089"/>
    </source>
</evidence>
<dbReference type="InterPro" id="IPR036238">
    <property type="entry name" value="Transglutaminase_C_sf"/>
</dbReference>
<feature type="domain" description="Transglutaminase-like" evidence="2">
    <location>
        <begin position="352"/>
        <end position="443"/>
    </location>
</feature>
<dbReference type="SUPFAM" id="SSF54001">
    <property type="entry name" value="Cysteine proteinases"/>
    <property type="match status" value="1"/>
</dbReference>
<comment type="caution">
    <text evidence="3">The sequence shown here is derived from an EMBL/GenBank/DDBJ whole genome shotgun (WGS) entry which is preliminary data.</text>
</comment>
<comment type="similarity">
    <text evidence="1">Belongs to the transglutaminase superfamily. Transglutaminase family.</text>
</comment>
<dbReference type="InterPro" id="IPR038765">
    <property type="entry name" value="Papain-like_cys_pep_sf"/>
</dbReference>
<reference evidence="3 4" key="1">
    <citation type="submission" date="2022-12" db="EMBL/GenBank/DDBJ databases">
        <title>Chromosome-level genome of Tegillarca granosa.</title>
        <authorList>
            <person name="Kim J."/>
        </authorList>
    </citation>
    <scope>NUCLEOTIDE SEQUENCE [LARGE SCALE GENOMIC DNA]</scope>
    <source>
        <strain evidence="3">Teg-2019</strain>
        <tissue evidence="3">Adductor muscle</tissue>
    </source>
</reference>
<dbReference type="Gene3D" id="3.90.260.10">
    <property type="entry name" value="Transglutaminase-like"/>
    <property type="match status" value="1"/>
</dbReference>
<protein>
    <recommendedName>
        <fullName evidence="2">Transglutaminase-like domain-containing protein</fullName>
    </recommendedName>
</protein>
<dbReference type="InterPro" id="IPR013808">
    <property type="entry name" value="Transglutaminase_AS"/>
</dbReference>
<evidence type="ECO:0000313" key="3">
    <source>
        <dbReference type="EMBL" id="KAJ8303349.1"/>
    </source>
</evidence>
<dbReference type="Proteomes" id="UP001217089">
    <property type="component" value="Unassembled WGS sequence"/>
</dbReference>
<dbReference type="InterPro" id="IPR023608">
    <property type="entry name" value="Transglutaminase_animal"/>
</dbReference>
<dbReference type="SUPFAM" id="SSF81296">
    <property type="entry name" value="E set domains"/>
    <property type="match status" value="1"/>
</dbReference>
<dbReference type="Pfam" id="PF00868">
    <property type="entry name" value="Transglut_N"/>
    <property type="match status" value="1"/>
</dbReference>